<organism evidence="2 3">
    <name type="scientific">Brevifollis gellanilyticus</name>
    <dbReference type="NCBI Taxonomy" id="748831"/>
    <lineage>
        <taxon>Bacteria</taxon>
        <taxon>Pseudomonadati</taxon>
        <taxon>Verrucomicrobiota</taxon>
        <taxon>Verrucomicrobiia</taxon>
        <taxon>Verrucomicrobiales</taxon>
        <taxon>Verrucomicrobiaceae</taxon>
    </lineage>
</organism>
<proteinExistence type="predicted"/>
<evidence type="ECO:0000313" key="2">
    <source>
        <dbReference type="EMBL" id="GEP45534.1"/>
    </source>
</evidence>
<gene>
    <name evidence="2" type="ORF">BGE01nite_48250</name>
</gene>
<dbReference type="Proteomes" id="UP000321577">
    <property type="component" value="Unassembled WGS sequence"/>
</dbReference>
<dbReference type="InterPro" id="IPR029052">
    <property type="entry name" value="Metallo-depent_PP-like"/>
</dbReference>
<evidence type="ECO:0000259" key="1">
    <source>
        <dbReference type="Pfam" id="PF00149"/>
    </source>
</evidence>
<protein>
    <submittedName>
        <fullName evidence="2">Phosphatase</fullName>
    </submittedName>
</protein>
<dbReference type="AlphaFoldDB" id="A0A512MFL2"/>
<name>A0A512MFL2_9BACT</name>
<dbReference type="SUPFAM" id="SSF56300">
    <property type="entry name" value="Metallo-dependent phosphatases"/>
    <property type="match status" value="1"/>
</dbReference>
<evidence type="ECO:0000313" key="3">
    <source>
        <dbReference type="Proteomes" id="UP000321577"/>
    </source>
</evidence>
<sequence length="259" mass="29352">MRIHVVSDLHQEFGEIPLPKVDCDCVVLAGDVSIKMSGLNWILRNITDVPVIYICGNHEFYGERFPRLIEKLREKAQGTNVHFLENDSVTIKGVRFFGATLWTDMALMGDWQMGAIEAAGVMNDYKRVRNSDRGNRRLRPVETRHKHLISVEALKEFFAAGDARSSVIVTHHAPSILSLPERRRTEDISCAYASHLDALITEHQPQLWIHGHIHHSNDYKIGETRVLSNPRAYPDSPNQAFVPDLTVDLKPSFLTPEPS</sequence>
<dbReference type="GO" id="GO:0016787">
    <property type="term" value="F:hydrolase activity"/>
    <property type="evidence" value="ECO:0007669"/>
    <property type="project" value="InterPro"/>
</dbReference>
<dbReference type="PANTHER" id="PTHR37844">
    <property type="entry name" value="SER/THR PROTEIN PHOSPHATASE SUPERFAMILY (AFU_ORTHOLOGUE AFUA_1G14840)"/>
    <property type="match status" value="1"/>
</dbReference>
<dbReference type="EMBL" id="BKAG01000051">
    <property type="protein sequence ID" value="GEP45534.1"/>
    <property type="molecule type" value="Genomic_DNA"/>
</dbReference>
<feature type="domain" description="Calcineurin-like phosphoesterase" evidence="1">
    <location>
        <begin position="1"/>
        <end position="215"/>
    </location>
</feature>
<reference evidence="2 3" key="1">
    <citation type="submission" date="2019-07" db="EMBL/GenBank/DDBJ databases">
        <title>Whole genome shotgun sequence of Brevifollis gellanilyticus NBRC 108608.</title>
        <authorList>
            <person name="Hosoyama A."/>
            <person name="Uohara A."/>
            <person name="Ohji S."/>
            <person name="Ichikawa N."/>
        </authorList>
    </citation>
    <scope>NUCLEOTIDE SEQUENCE [LARGE SCALE GENOMIC DNA]</scope>
    <source>
        <strain evidence="2 3">NBRC 108608</strain>
    </source>
</reference>
<dbReference type="InterPro" id="IPR004843">
    <property type="entry name" value="Calcineurin-like_PHP"/>
</dbReference>
<accession>A0A512MFL2</accession>
<dbReference type="PANTHER" id="PTHR37844:SF2">
    <property type="entry name" value="SER_THR PROTEIN PHOSPHATASE SUPERFAMILY (AFU_ORTHOLOGUE AFUA_1G14840)"/>
    <property type="match status" value="1"/>
</dbReference>
<dbReference type="Gene3D" id="3.60.21.10">
    <property type="match status" value="1"/>
</dbReference>
<comment type="caution">
    <text evidence="2">The sequence shown here is derived from an EMBL/GenBank/DDBJ whole genome shotgun (WGS) entry which is preliminary data.</text>
</comment>
<dbReference type="Pfam" id="PF00149">
    <property type="entry name" value="Metallophos"/>
    <property type="match status" value="1"/>
</dbReference>
<keyword evidence="3" id="KW-1185">Reference proteome</keyword>